<feature type="transmembrane region" description="Helical" evidence="2">
    <location>
        <begin position="20"/>
        <end position="38"/>
    </location>
</feature>
<gene>
    <name evidence="3" type="ORF">M378DRAFT_951174</name>
</gene>
<evidence type="ECO:0000313" key="3">
    <source>
        <dbReference type="EMBL" id="KIL60209.1"/>
    </source>
</evidence>
<feature type="transmembrane region" description="Helical" evidence="2">
    <location>
        <begin position="88"/>
        <end position="114"/>
    </location>
</feature>
<dbReference type="Proteomes" id="UP000054549">
    <property type="component" value="Unassembled WGS sequence"/>
</dbReference>
<dbReference type="HOGENOM" id="CLU_044614_1_1_1"/>
<feature type="transmembrane region" description="Helical" evidence="2">
    <location>
        <begin position="258"/>
        <end position="275"/>
    </location>
</feature>
<keyword evidence="2" id="KW-0472">Membrane</keyword>
<feature type="transmembrane region" description="Helical" evidence="2">
    <location>
        <begin position="222"/>
        <end position="243"/>
    </location>
</feature>
<feature type="transmembrane region" description="Helical" evidence="2">
    <location>
        <begin position="181"/>
        <end position="201"/>
    </location>
</feature>
<dbReference type="AlphaFoldDB" id="A0A0C2T185"/>
<organism evidence="3 4">
    <name type="scientific">Amanita muscaria (strain Koide BX008)</name>
    <dbReference type="NCBI Taxonomy" id="946122"/>
    <lineage>
        <taxon>Eukaryota</taxon>
        <taxon>Fungi</taxon>
        <taxon>Dikarya</taxon>
        <taxon>Basidiomycota</taxon>
        <taxon>Agaricomycotina</taxon>
        <taxon>Agaricomycetes</taxon>
        <taxon>Agaricomycetidae</taxon>
        <taxon>Agaricales</taxon>
        <taxon>Pluteineae</taxon>
        <taxon>Amanitaceae</taxon>
        <taxon>Amanita</taxon>
    </lineage>
</organism>
<keyword evidence="2" id="KW-1133">Transmembrane helix</keyword>
<evidence type="ECO:0000256" key="1">
    <source>
        <dbReference type="SAM" id="MobiDB-lite"/>
    </source>
</evidence>
<dbReference type="OrthoDB" id="3064360at2759"/>
<evidence type="ECO:0000256" key="2">
    <source>
        <dbReference type="SAM" id="Phobius"/>
    </source>
</evidence>
<sequence>MSSALLLVTESYVTSLLVQTSFYGLYMATFGVCLRWLLFADEGWRLRKPLDWPMLVATIVIFASYTILLGADAWLTMESIKGFALIPYYTYALGALTIAATAVIVLVTDAVMIYRCWKVYNKSWRITVLPGLFWLGCLISFIMVFYYNYQSNVLLTVKPLTVQILNQAETVVTQSRNSHAALYPFNAATNIYTTIAIIVRIMRKSSEASGRSVKRLQHLCRILAETGFLYTLSTIPPLVTYFLDPTKYLLANQVTTTINYYLAGIAFNLVLIRVGQSRAEAGDSQVTDRQKLISGHHHRHPSSSSQGQSVTMGEAERGMISTTSALGSGRVITHQ</sequence>
<dbReference type="InParanoid" id="A0A0C2T185"/>
<feature type="region of interest" description="Disordered" evidence="1">
    <location>
        <begin position="282"/>
        <end position="313"/>
    </location>
</feature>
<name>A0A0C2T185_AMAMK</name>
<proteinExistence type="predicted"/>
<feature type="transmembrane region" description="Helical" evidence="2">
    <location>
        <begin position="126"/>
        <end position="149"/>
    </location>
</feature>
<dbReference type="EMBL" id="KN818302">
    <property type="protein sequence ID" value="KIL60209.1"/>
    <property type="molecule type" value="Genomic_DNA"/>
</dbReference>
<keyword evidence="2" id="KW-0812">Transmembrane</keyword>
<accession>A0A0C2T185</accession>
<evidence type="ECO:0000313" key="4">
    <source>
        <dbReference type="Proteomes" id="UP000054549"/>
    </source>
</evidence>
<reference evidence="3 4" key="1">
    <citation type="submission" date="2014-04" db="EMBL/GenBank/DDBJ databases">
        <title>Evolutionary Origins and Diversification of the Mycorrhizal Mutualists.</title>
        <authorList>
            <consortium name="DOE Joint Genome Institute"/>
            <consortium name="Mycorrhizal Genomics Consortium"/>
            <person name="Kohler A."/>
            <person name="Kuo A."/>
            <person name="Nagy L.G."/>
            <person name="Floudas D."/>
            <person name="Copeland A."/>
            <person name="Barry K.W."/>
            <person name="Cichocki N."/>
            <person name="Veneault-Fourrey C."/>
            <person name="LaButti K."/>
            <person name="Lindquist E.A."/>
            <person name="Lipzen A."/>
            <person name="Lundell T."/>
            <person name="Morin E."/>
            <person name="Murat C."/>
            <person name="Riley R."/>
            <person name="Ohm R."/>
            <person name="Sun H."/>
            <person name="Tunlid A."/>
            <person name="Henrissat B."/>
            <person name="Grigoriev I.V."/>
            <person name="Hibbett D.S."/>
            <person name="Martin F."/>
        </authorList>
    </citation>
    <scope>NUCLEOTIDE SEQUENCE [LARGE SCALE GENOMIC DNA]</scope>
    <source>
        <strain evidence="3 4">Koide BX008</strain>
    </source>
</reference>
<keyword evidence="4" id="KW-1185">Reference proteome</keyword>
<feature type="transmembrane region" description="Helical" evidence="2">
    <location>
        <begin position="50"/>
        <end position="68"/>
    </location>
</feature>
<protein>
    <submittedName>
        <fullName evidence="3">Uncharacterized protein</fullName>
    </submittedName>
</protein>